<proteinExistence type="predicted"/>
<dbReference type="RefSeq" id="WP_354548058.1">
    <property type="nucleotide sequence ID" value="NZ_JBEPSM010000001.1"/>
</dbReference>
<dbReference type="Pfam" id="PF10099">
    <property type="entry name" value="RskA_C"/>
    <property type="match status" value="1"/>
</dbReference>
<reference evidence="10 11" key="1">
    <citation type="submission" date="2024-06" db="EMBL/GenBank/DDBJ databases">
        <title>Sorghum-associated microbial communities from plants grown in Nebraska, USA.</title>
        <authorList>
            <person name="Schachtman D."/>
        </authorList>
    </citation>
    <scope>NUCLEOTIDE SEQUENCE [LARGE SCALE GENOMIC DNA]</scope>
    <source>
        <strain evidence="10 11">3207</strain>
    </source>
</reference>
<evidence type="ECO:0000256" key="2">
    <source>
        <dbReference type="ARBA" id="ARBA00004236"/>
    </source>
</evidence>
<evidence type="ECO:0000256" key="6">
    <source>
        <dbReference type="ARBA" id="ARBA00023136"/>
    </source>
</evidence>
<dbReference type="InterPro" id="IPR041916">
    <property type="entry name" value="Anti_sigma_zinc_sf"/>
</dbReference>
<keyword evidence="6" id="KW-0472">Membrane</keyword>
<evidence type="ECO:0000256" key="7">
    <source>
        <dbReference type="ARBA" id="ARBA00029829"/>
    </source>
</evidence>
<evidence type="ECO:0000256" key="1">
    <source>
        <dbReference type="ARBA" id="ARBA00004167"/>
    </source>
</evidence>
<evidence type="ECO:0000313" key="10">
    <source>
        <dbReference type="EMBL" id="MET4632280.1"/>
    </source>
</evidence>
<accession>A0ABV2QTD3</accession>
<organism evidence="10 11">
    <name type="scientific">Kaistia defluvii</name>
    <dbReference type="NCBI Taxonomy" id="410841"/>
    <lineage>
        <taxon>Bacteria</taxon>
        <taxon>Pseudomonadati</taxon>
        <taxon>Pseudomonadota</taxon>
        <taxon>Alphaproteobacteria</taxon>
        <taxon>Hyphomicrobiales</taxon>
        <taxon>Kaistiaceae</taxon>
        <taxon>Kaistia</taxon>
    </lineage>
</organism>
<dbReference type="EMBL" id="JBEPSM010000001">
    <property type="protein sequence ID" value="MET4632280.1"/>
    <property type="molecule type" value="Genomic_DNA"/>
</dbReference>
<comment type="caution">
    <text evidence="10">The sequence shown here is derived from an EMBL/GenBank/DDBJ whole genome shotgun (WGS) entry which is preliminary data.</text>
</comment>
<keyword evidence="5" id="KW-1133">Transmembrane helix</keyword>
<name>A0ABV2QTD3_9HYPH</name>
<dbReference type="Proteomes" id="UP001549321">
    <property type="component" value="Unassembled WGS sequence"/>
</dbReference>
<feature type="domain" description="Anti-sigma K factor RskA C-terminal" evidence="9">
    <location>
        <begin position="99"/>
        <end position="218"/>
    </location>
</feature>
<dbReference type="InterPro" id="IPR051474">
    <property type="entry name" value="Anti-sigma-K/W_factor"/>
</dbReference>
<sequence>MADDDEMEGLAGEYVLGTLDRPERDAVETRAASDPALRAAIGGWAGRLQPLADLAGEQAPPEGLWASILSQIRAVGSGGARVLLLERTVRRLRIATGIFGAAAAVLAVVVASDRLVPPPPAANYVAVLGGEGGKPAFVASVDTNAGTIRLRRVGDAPPPDKSFELWQVPAEGPTVSMGVADNLSDLKSMNVSLKPGEKLAISVEPKGGSPTGQATGPVVYIGDLLPAE</sequence>
<protein>
    <recommendedName>
        <fullName evidence="8">Regulator of SigK</fullName>
    </recommendedName>
    <alternativeName>
        <fullName evidence="7">Sigma-K anti-sigma factor RskA</fullName>
    </alternativeName>
</protein>
<evidence type="ECO:0000313" key="11">
    <source>
        <dbReference type="Proteomes" id="UP001549321"/>
    </source>
</evidence>
<evidence type="ECO:0000256" key="5">
    <source>
        <dbReference type="ARBA" id="ARBA00022989"/>
    </source>
</evidence>
<keyword evidence="3" id="KW-1003">Cell membrane</keyword>
<dbReference type="InterPro" id="IPR018764">
    <property type="entry name" value="RskA_C"/>
</dbReference>
<dbReference type="Gene3D" id="1.10.10.1320">
    <property type="entry name" value="Anti-sigma factor, zinc-finger domain"/>
    <property type="match status" value="1"/>
</dbReference>
<keyword evidence="4" id="KW-0812">Transmembrane</keyword>
<evidence type="ECO:0000256" key="3">
    <source>
        <dbReference type="ARBA" id="ARBA00022475"/>
    </source>
</evidence>
<gene>
    <name evidence="10" type="ORF">ABIE08_000193</name>
</gene>
<comment type="subcellular location">
    <subcellularLocation>
        <location evidence="2">Cell membrane</location>
    </subcellularLocation>
    <subcellularLocation>
        <location evidence="1">Membrane</location>
        <topology evidence="1">Single-pass membrane protein</topology>
    </subcellularLocation>
</comment>
<keyword evidence="11" id="KW-1185">Reference proteome</keyword>
<evidence type="ECO:0000259" key="9">
    <source>
        <dbReference type="Pfam" id="PF10099"/>
    </source>
</evidence>
<dbReference type="PANTHER" id="PTHR37461:SF1">
    <property type="entry name" value="ANTI-SIGMA-K FACTOR RSKA"/>
    <property type="match status" value="1"/>
</dbReference>
<dbReference type="PANTHER" id="PTHR37461">
    <property type="entry name" value="ANTI-SIGMA-K FACTOR RSKA"/>
    <property type="match status" value="1"/>
</dbReference>
<evidence type="ECO:0000256" key="4">
    <source>
        <dbReference type="ARBA" id="ARBA00022692"/>
    </source>
</evidence>
<evidence type="ECO:0000256" key="8">
    <source>
        <dbReference type="ARBA" id="ARBA00030803"/>
    </source>
</evidence>